<accession>A0ABP0LLN4</accession>
<feature type="compositionally biased region" description="Acidic residues" evidence="1">
    <location>
        <begin position="229"/>
        <end position="239"/>
    </location>
</feature>
<name>A0ABP0LLN4_9DINO</name>
<evidence type="ECO:0000313" key="2">
    <source>
        <dbReference type="EMBL" id="CAK9039617.1"/>
    </source>
</evidence>
<feature type="region of interest" description="Disordered" evidence="1">
    <location>
        <begin position="56"/>
        <end position="75"/>
    </location>
</feature>
<feature type="region of interest" description="Disordered" evidence="1">
    <location>
        <begin position="218"/>
        <end position="415"/>
    </location>
</feature>
<feature type="compositionally biased region" description="Basic and acidic residues" evidence="1">
    <location>
        <begin position="361"/>
        <end position="371"/>
    </location>
</feature>
<organism evidence="2 3">
    <name type="scientific">Durusdinium trenchii</name>
    <dbReference type="NCBI Taxonomy" id="1381693"/>
    <lineage>
        <taxon>Eukaryota</taxon>
        <taxon>Sar</taxon>
        <taxon>Alveolata</taxon>
        <taxon>Dinophyceae</taxon>
        <taxon>Suessiales</taxon>
        <taxon>Symbiodiniaceae</taxon>
        <taxon>Durusdinium</taxon>
    </lineage>
</organism>
<evidence type="ECO:0000313" key="3">
    <source>
        <dbReference type="Proteomes" id="UP001642484"/>
    </source>
</evidence>
<dbReference type="EMBL" id="CAXAMN010013002">
    <property type="protein sequence ID" value="CAK9039617.1"/>
    <property type="molecule type" value="Genomic_DNA"/>
</dbReference>
<feature type="compositionally biased region" description="Basic and acidic residues" evidence="1">
    <location>
        <begin position="404"/>
        <end position="415"/>
    </location>
</feature>
<evidence type="ECO:0000256" key="1">
    <source>
        <dbReference type="SAM" id="MobiDB-lite"/>
    </source>
</evidence>
<protein>
    <submittedName>
        <fullName evidence="2">Uncharacterized protein</fullName>
    </submittedName>
</protein>
<gene>
    <name evidence="2" type="ORF">CCMP2556_LOCUS21447</name>
</gene>
<reference evidence="2 3" key="1">
    <citation type="submission" date="2024-02" db="EMBL/GenBank/DDBJ databases">
        <authorList>
            <person name="Chen Y."/>
            <person name="Shah S."/>
            <person name="Dougan E. K."/>
            <person name="Thang M."/>
            <person name="Chan C."/>
        </authorList>
    </citation>
    <scope>NUCLEOTIDE SEQUENCE [LARGE SCALE GENOMIC DNA]</scope>
</reference>
<feature type="compositionally biased region" description="Basic residues" evidence="1">
    <location>
        <begin position="372"/>
        <end position="386"/>
    </location>
</feature>
<feature type="compositionally biased region" description="Basic and acidic residues" evidence="1">
    <location>
        <begin position="294"/>
        <end position="321"/>
    </location>
</feature>
<proteinExistence type="predicted"/>
<dbReference type="Proteomes" id="UP001642484">
    <property type="component" value="Unassembled WGS sequence"/>
</dbReference>
<sequence length="415" mass="45132">METSEQPCLAGVLGSSDGPGECGRGSSLQYLYRLASVFGAAARVLASLHQTVKKHSLPSEAGHGRNGGARDATSTDLSGDACCCGLSYEERKVVCNLRLKNDMLRARPSDLSEEEESIQLIGADVECQGVVVSLMRNSVPHFTMAFENERVAGLWATKLAVACGSSESISKLFSTQRRRIHALEMRTAEAQQSNEEVERCLNFLSREYVEMRYQVRRQVPASPPREVREEEEPLLIEDIDPPKLPSEPEKEPLNSARTGASGGCGLLEEPRKVAPPPCGGTAPCLLGSPSQRKSGREKPKKELPVNLKEAVEPRAEQKAGEETPSLPSPPRRGATGHARSAGQLKKEPLWSPKALSPYDRTSLDRDAGLDRRGHKLAMAHQRHRPKHEPQAAGSIARKTGTSKAADKTSVSEKRP</sequence>
<keyword evidence="3" id="KW-1185">Reference proteome</keyword>
<comment type="caution">
    <text evidence="2">The sequence shown here is derived from an EMBL/GenBank/DDBJ whole genome shotgun (WGS) entry which is preliminary data.</text>
</comment>